<dbReference type="PROSITE" id="PS00061">
    <property type="entry name" value="ADH_SHORT"/>
    <property type="match status" value="1"/>
</dbReference>
<proteinExistence type="inferred from homology"/>
<dbReference type="PRINTS" id="PR00080">
    <property type="entry name" value="SDRFAMILY"/>
</dbReference>
<keyword evidence="5" id="KW-1185">Reference proteome</keyword>
<gene>
    <name evidence="4" type="ORF">FHU29_000446</name>
</gene>
<evidence type="ECO:0008006" key="6">
    <source>
        <dbReference type="Google" id="ProtNLM"/>
    </source>
</evidence>
<dbReference type="PANTHER" id="PTHR43669">
    <property type="entry name" value="5-KETO-D-GLUCONATE 5-REDUCTASE"/>
    <property type="match status" value="1"/>
</dbReference>
<name>A0A839RH07_9ACTN</name>
<evidence type="ECO:0000313" key="5">
    <source>
        <dbReference type="Proteomes" id="UP000567922"/>
    </source>
</evidence>
<evidence type="ECO:0000313" key="4">
    <source>
        <dbReference type="EMBL" id="MBB3036012.1"/>
    </source>
</evidence>
<evidence type="ECO:0000256" key="2">
    <source>
        <dbReference type="ARBA" id="ARBA00023002"/>
    </source>
</evidence>
<dbReference type="PRINTS" id="PR00081">
    <property type="entry name" value="GDHRDH"/>
</dbReference>
<dbReference type="EMBL" id="JACHWS010000001">
    <property type="protein sequence ID" value="MBB3036012.1"/>
    <property type="molecule type" value="Genomic_DNA"/>
</dbReference>
<dbReference type="GO" id="GO:0016491">
    <property type="term" value="F:oxidoreductase activity"/>
    <property type="evidence" value="ECO:0007669"/>
    <property type="project" value="UniProtKB-KW"/>
</dbReference>
<dbReference type="InterPro" id="IPR020904">
    <property type="entry name" value="Sc_DH/Rdtase_CS"/>
</dbReference>
<keyword evidence="2" id="KW-0560">Oxidoreductase</keyword>
<dbReference type="OrthoDB" id="210852at2"/>
<dbReference type="AlphaFoldDB" id="A0A839RH07"/>
<reference evidence="4 5" key="1">
    <citation type="submission" date="2020-08" db="EMBL/GenBank/DDBJ databases">
        <title>Sequencing the genomes of 1000 actinobacteria strains.</title>
        <authorList>
            <person name="Klenk H.-P."/>
        </authorList>
    </citation>
    <scope>NUCLEOTIDE SEQUENCE [LARGE SCALE GENOMIC DNA]</scope>
    <source>
        <strain evidence="4 5">DSM 45258</strain>
    </source>
</reference>
<dbReference type="PANTHER" id="PTHR43669:SF3">
    <property type="entry name" value="ALCOHOL DEHYDROGENASE, PUTATIVE (AFU_ORTHOLOGUE AFUA_3G03445)-RELATED"/>
    <property type="match status" value="1"/>
</dbReference>
<evidence type="ECO:0000256" key="3">
    <source>
        <dbReference type="RuleBase" id="RU000363"/>
    </source>
</evidence>
<evidence type="ECO:0000256" key="1">
    <source>
        <dbReference type="ARBA" id="ARBA00006484"/>
    </source>
</evidence>
<comment type="caution">
    <text evidence="4">The sequence shown here is derived from an EMBL/GenBank/DDBJ whole genome shotgun (WGS) entry which is preliminary data.</text>
</comment>
<dbReference type="Pfam" id="PF00106">
    <property type="entry name" value="adh_short"/>
    <property type="match status" value="1"/>
</dbReference>
<organism evidence="4 5">
    <name type="scientific">Hoyosella altamirensis</name>
    <dbReference type="NCBI Taxonomy" id="616997"/>
    <lineage>
        <taxon>Bacteria</taxon>
        <taxon>Bacillati</taxon>
        <taxon>Actinomycetota</taxon>
        <taxon>Actinomycetes</taxon>
        <taxon>Mycobacteriales</taxon>
        <taxon>Hoyosellaceae</taxon>
        <taxon>Hoyosella</taxon>
    </lineage>
</organism>
<comment type="similarity">
    <text evidence="1 3">Belongs to the short-chain dehydrogenases/reductases (SDR) family.</text>
</comment>
<dbReference type="SUPFAM" id="SSF51735">
    <property type="entry name" value="NAD(P)-binding Rossmann-fold domains"/>
    <property type="match status" value="1"/>
</dbReference>
<dbReference type="CDD" id="cd05233">
    <property type="entry name" value="SDR_c"/>
    <property type="match status" value="1"/>
</dbReference>
<dbReference type="Proteomes" id="UP000567922">
    <property type="component" value="Unassembled WGS sequence"/>
</dbReference>
<protein>
    <recommendedName>
        <fullName evidence="6">Dehydrogenase</fullName>
    </recommendedName>
</protein>
<dbReference type="InterPro" id="IPR036291">
    <property type="entry name" value="NAD(P)-bd_dom_sf"/>
</dbReference>
<dbReference type="Gene3D" id="3.40.50.720">
    <property type="entry name" value="NAD(P)-binding Rossmann-like Domain"/>
    <property type="match status" value="1"/>
</dbReference>
<accession>A0A839RH07</accession>
<sequence length="270" mass="27868">MDFDGEVAVVTGAGKGIGAAIARALSVQGAKVVVADLDGAAASEVVNDLPKGSAFAAEGDVSDESFLQELCDRAEREFGPVSVFVANAGVIGAGGLDASEGVWDLSLDVNVRAHIRAAKILIPKWLANGGGHFVSIASAAGLLTQLGSAPYSVSKHAAVAFAEWLAVTYGDRGIGVHCVCPMGVNTDLLNDAQLGGDEGELAFKAVTTAGAVLDPADVAEAVLEGIRTGTFLILPHPEVLEMYRAKSADYDRWIGGMRWYQKKLSGSPGE</sequence>
<dbReference type="InterPro" id="IPR002347">
    <property type="entry name" value="SDR_fam"/>
</dbReference>
<dbReference type="RefSeq" id="WP_064439828.1">
    <property type="nucleotide sequence ID" value="NZ_BDDI01000005.1"/>
</dbReference>